<dbReference type="EMBL" id="BLSB01000465">
    <property type="protein sequence ID" value="GFP36186.1"/>
    <property type="molecule type" value="Genomic_DNA"/>
</dbReference>
<gene>
    <name evidence="1" type="ORF">HKBW3S43_01973</name>
</gene>
<accession>A0A6V8PYN5</accession>
<evidence type="ECO:0000313" key="2">
    <source>
        <dbReference type="Proteomes" id="UP000576480"/>
    </source>
</evidence>
<organism evidence="1 2">
    <name type="scientific">Candidatus Hakubella thermalkaliphila</name>
    <dbReference type="NCBI Taxonomy" id="2754717"/>
    <lineage>
        <taxon>Bacteria</taxon>
        <taxon>Bacillati</taxon>
        <taxon>Actinomycetota</taxon>
        <taxon>Actinomycetota incertae sedis</taxon>
        <taxon>Candidatus Hakubellales</taxon>
        <taxon>Candidatus Hakubellaceae</taxon>
        <taxon>Candidatus Hakubella</taxon>
    </lineage>
</organism>
<sequence>REKLWVDLGGSEDLGKLQNVIILLLMSQNLECRSILSSVVVSLLVLYPFKEALIAPFPSIAMRTSDFIIGREGYAQMEEILYLGLNGKPDLLQFLPVHFLNIFQDFNLGRKVGLSLRTVSNPDPEHALYYTLHAIIGKLEGLLY</sequence>
<proteinExistence type="predicted"/>
<protein>
    <submittedName>
        <fullName evidence="1">Uncharacterized protein</fullName>
    </submittedName>
</protein>
<evidence type="ECO:0000313" key="1">
    <source>
        <dbReference type="EMBL" id="GFP36186.1"/>
    </source>
</evidence>
<name>A0A6V8PYN5_9ACTN</name>
<comment type="caution">
    <text evidence="1">The sequence shown here is derived from an EMBL/GenBank/DDBJ whole genome shotgun (WGS) entry which is preliminary data.</text>
</comment>
<feature type="non-terminal residue" evidence="1">
    <location>
        <position position="1"/>
    </location>
</feature>
<dbReference type="AlphaFoldDB" id="A0A6V8PYN5"/>
<dbReference type="Proteomes" id="UP000576480">
    <property type="component" value="Unassembled WGS sequence"/>
</dbReference>
<reference evidence="1 2" key="1">
    <citation type="journal article" date="2020" name="Front. Microbiol.">
        <title>Single-cell genomics of novel Actinobacteria with the Wood-Ljungdahl pathway discovered in a serpentinizing system.</title>
        <authorList>
            <person name="Merino N."/>
            <person name="Kawai M."/>
            <person name="Boyd E.S."/>
            <person name="Colman D.R."/>
            <person name="McGlynn S.E."/>
            <person name="Nealson K.H."/>
            <person name="Kurokawa K."/>
            <person name="Hongoh Y."/>
        </authorList>
    </citation>
    <scope>NUCLEOTIDE SEQUENCE [LARGE SCALE GENOMIC DNA]</scope>
    <source>
        <strain evidence="1 2">S43</strain>
    </source>
</reference>